<dbReference type="STRING" id="504472.Slin_1882"/>
<reference evidence="2 3" key="1">
    <citation type="journal article" date="2010" name="Stand. Genomic Sci.">
        <title>Complete genome sequence of Spirosoma linguale type strain (1).</title>
        <authorList>
            <person name="Lail K."/>
            <person name="Sikorski J."/>
            <person name="Saunders E."/>
            <person name="Lapidus A."/>
            <person name="Glavina Del Rio T."/>
            <person name="Copeland A."/>
            <person name="Tice H."/>
            <person name="Cheng J.-F."/>
            <person name="Lucas S."/>
            <person name="Nolan M."/>
            <person name="Bruce D."/>
            <person name="Goodwin L."/>
            <person name="Pitluck S."/>
            <person name="Ivanova N."/>
            <person name="Mavromatis K."/>
            <person name="Ovchinnikova G."/>
            <person name="Pati A."/>
            <person name="Chen A."/>
            <person name="Palaniappan K."/>
            <person name="Land M."/>
            <person name="Hauser L."/>
            <person name="Chang Y.-J."/>
            <person name="Jeffries C.D."/>
            <person name="Chain P."/>
            <person name="Brettin T."/>
            <person name="Detter J.C."/>
            <person name="Schuetze A."/>
            <person name="Rohde M."/>
            <person name="Tindall B.J."/>
            <person name="Goeker M."/>
            <person name="Bristow J."/>
            <person name="Eisen J.A."/>
            <person name="Markowitz V."/>
            <person name="Hugenholtz P."/>
            <person name="Kyrpides N.C."/>
            <person name="Klenk H.-P."/>
            <person name="Chen F."/>
        </authorList>
    </citation>
    <scope>NUCLEOTIDE SEQUENCE [LARGE SCALE GENOMIC DNA]</scope>
    <source>
        <strain evidence="3">ATCC 33905 / DSM 74 / LMG 10896 / Claus 1</strain>
    </source>
</reference>
<dbReference type="HOGENOM" id="CLU_144073_1_1_10"/>
<dbReference type="KEGG" id="sli:Slin_1882"/>
<dbReference type="SUPFAM" id="SSF52833">
    <property type="entry name" value="Thioredoxin-like"/>
    <property type="match status" value="1"/>
</dbReference>
<keyword evidence="3" id="KW-1185">Reference proteome</keyword>
<dbReference type="InterPro" id="IPR039022">
    <property type="entry name" value="KaiB-like"/>
</dbReference>
<gene>
    <name evidence="2" type="ordered locus">Slin_1882</name>
</gene>
<sequence>MIDQSPTQESTDPNSEGQHYVLQLFVTGISLNSVRAIANIKQICEQYLPGKYSLEIIDVHQQKMLAEREQLIALPLLIKRSPLPERRLIGDLSDTKKVLSGLGITN</sequence>
<evidence type="ECO:0000313" key="3">
    <source>
        <dbReference type="Proteomes" id="UP000002028"/>
    </source>
</evidence>
<dbReference type="PANTHER" id="PTHR41709">
    <property type="entry name" value="KAIB-LIKE PROTEIN 1"/>
    <property type="match status" value="1"/>
</dbReference>
<dbReference type="eggNOG" id="COG4251">
    <property type="taxonomic scope" value="Bacteria"/>
</dbReference>
<proteinExistence type="predicted"/>
<dbReference type="Pfam" id="PF07689">
    <property type="entry name" value="KaiB"/>
    <property type="match status" value="1"/>
</dbReference>
<evidence type="ECO:0000259" key="1">
    <source>
        <dbReference type="SMART" id="SM01248"/>
    </source>
</evidence>
<evidence type="ECO:0000313" key="2">
    <source>
        <dbReference type="EMBL" id="ADB37927.1"/>
    </source>
</evidence>
<dbReference type="RefSeq" id="WP_012926477.1">
    <property type="nucleotide sequence ID" value="NC_013730.1"/>
</dbReference>
<dbReference type="SMART" id="SM01248">
    <property type="entry name" value="KaiB"/>
    <property type="match status" value="1"/>
</dbReference>
<dbReference type="Gene3D" id="3.40.30.10">
    <property type="entry name" value="Glutaredoxin"/>
    <property type="match status" value="1"/>
</dbReference>
<feature type="domain" description="KaiB" evidence="1">
    <location>
        <begin position="23"/>
        <end position="104"/>
    </location>
</feature>
<dbReference type="AlphaFoldDB" id="D2QBP8"/>
<organism evidence="2 3">
    <name type="scientific">Spirosoma linguale (strain ATCC 33905 / DSM 74 / LMG 10896 / Claus 1)</name>
    <dbReference type="NCBI Taxonomy" id="504472"/>
    <lineage>
        <taxon>Bacteria</taxon>
        <taxon>Pseudomonadati</taxon>
        <taxon>Bacteroidota</taxon>
        <taxon>Cytophagia</taxon>
        <taxon>Cytophagales</taxon>
        <taxon>Cytophagaceae</taxon>
        <taxon>Spirosoma</taxon>
    </lineage>
</organism>
<dbReference type="EMBL" id="CP001769">
    <property type="protein sequence ID" value="ADB37927.1"/>
    <property type="molecule type" value="Genomic_DNA"/>
</dbReference>
<accession>D2QBP8</accession>
<dbReference type="InterPro" id="IPR036249">
    <property type="entry name" value="Thioredoxin-like_sf"/>
</dbReference>
<dbReference type="Proteomes" id="UP000002028">
    <property type="component" value="Chromosome"/>
</dbReference>
<dbReference type="GO" id="GO:0048511">
    <property type="term" value="P:rhythmic process"/>
    <property type="evidence" value="ECO:0007669"/>
    <property type="project" value="InterPro"/>
</dbReference>
<dbReference type="CDD" id="cd02978">
    <property type="entry name" value="KaiB_like"/>
    <property type="match status" value="1"/>
</dbReference>
<dbReference type="PANTHER" id="PTHR41709:SF2">
    <property type="entry name" value="CIRCADIAN CLOCK PROTEIN KAIB2"/>
    <property type="match status" value="1"/>
</dbReference>
<name>D2QBP8_SPILD</name>
<protein>
    <submittedName>
        <fullName evidence="2">KaiB domain protein</fullName>
    </submittedName>
</protein>
<dbReference type="InterPro" id="IPR011649">
    <property type="entry name" value="KaiB_domain"/>
</dbReference>